<keyword evidence="11" id="KW-1185">Reference proteome</keyword>
<dbReference type="PANTHER" id="PTHR12585">
    <property type="entry name" value="SCC1 / RAD21 FAMILY MEMBER"/>
    <property type="match status" value="1"/>
</dbReference>
<evidence type="ECO:0000256" key="2">
    <source>
        <dbReference type="ARBA" id="ARBA00009870"/>
    </source>
</evidence>
<dbReference type="CDD" id="cd21793">
    <property type="entry name" value="Rad21_Rec8_M_AtSYN1-like"/>
    <property type="match status" value="1"/>
</dbReference>
<dbReference type="OrthoDB" id="10071381at2759"/>
<organism evidence="10 11">
    <name type="scientific">Olea europaea subsp. europaea</name>
    <dbReference type="NCBI Taxonomy" id="158383"/>
    <lineage>
        <taxon>Eukaryota</taxon>
        <taxon>Viridiplantae</taxon>
        <taxon>Streptophyta</taxon>
        <taxon>Embryophyta</taxon>
        <taxon>Tracheophyta</taxon>
        <taxon>Spermatophyta</taxon>
        <taxon>Magnoliopsida</taxon>
        <taxon>eudicotyledons</taxon>
        <taxon>Gunneridae</taxon>
        <taxon>Pentapetalae</taxon>
        <taxon>asterids</taxon>
        <taxon>lamiids</taxon>
        <taxon>Lamiales</taxon>
        <taxon>Oleaceae</taxon>
        <taxon>Oleeae</taxon>
        <taxon>Olea</taxon>
    </lineage>
</organism>
<evidence type="ECO:0000256" key="3">
    <source>
        <dbReference type="ARBA" id="ARBA00022776"/>
    </source>
</evidence>
<keyword evidence="3" id="KW-0131">Cell cycle</keyword>
<keyword evidence="5" id="KW-0539">Nucleus</keyword>
<dbReference type="Proteomes" id="UP000594638">
    <property type="component" value="Unassembled WGS sequence"/>
</dbReference>
<accession>A0A8S0TEG6</accession>
<dbReference type="GO" id="GO:0008278">
    <property type="term" value="C:cohesin complex"/>
    <property type="evidence" value="ECO:0007669"/>
    <property type="project" value="InterPro"/>
</dbReference>
<dbReference type="AlphaFoldDB" id="A0A8S0TEG6"/>
<evidence type="ECO:0000256" key="5">
    <source>
        <dbReference type="ARBA" id="ARBA00023242"/>
    </source>
</evidence>
<dbReference type="FunFam" id="1.10.10.580:FF:000002">
    <property type="entry name" value="Sister chromatid cohesion 1 protein 4"/>
    <property type="match status" value="1"/>
</dbReference>
<dbReference type="EMBL" id="CACTIH010005981">
    <property type="protein sequence ID" value="CAA3003535.1"/>
    <property type="molecule type" value="Genomic_DNA"/>
</dbReference>
<feature type="domain" description="Rad21/Rec8-like protein C-terminal eukaryotic" evidence="8">
    <location>
        <begin position="566"/>
        <end position="617"/>
    </location>
</feature>
<dbReference type="GO" id="GO:0007062">
    <property type="term" value="P:sister chromatid cohesion"/>
    <property type="evidence" value="ECO:0007669"/>
    <property type="project" value="InterPro"/>
</dbReference>
<dbReference type="InterPro" id="IPR023093">
    <property type="entry name" value="ScpA-like_C"/>
</dbReference>
<feature type="compositionally biased region" description="Basic and acidic residues" evidence="7">
    <location>
        <begin position="247"/>
        <end position="260"/>
    </location>
</feature>
<feature type="compositionally biased region" description="Polar residues" evidence="7">
    <location>
        <begin position="267"/>
        <end position="276"/>
    </location>
</feature>
<keyword evidence="4" id="KW-0159">Chromosome partition</keyword>
<dbReference type="GO" id="GO:1990414">
    <property type="term" value="P:replication-born double-strand break repair via sister chromatid exchange"/>
    <property type="evidence" value="ECO:0007669"/>
    <property type="project" value="TreeGrafter"/>
</dbReference>
<evidence type="ECO:0000256" key="4">
    <source>
        <dbReference type="ARBA" id="ARBA00022829"/>
    </source>
</evidence>
<feature type="region of interest" description="Disordered" evidence="7">
    <location>
        <begin position="506"/>
        <end position="536"/>
    </location>
</feature>
<name>A0A8S0TEG6_OLEEU</name>
<keyword evidence="3" id="KW-0132">Cell division</keyword>
<evidence type="ECO:0000256" key="1">
    <source>
        <dbReference type="ARBA" id="ARBA00004123"/>
    </source>
</evidence>
<feature type="region of interest" description="Disordered" evidence="7">
    <location>
        <begin position="247"/>
        <end position="310"/>
    </location>
</feature>
<dbReference type="Pfam" id="PF04825">
    <property type="entry name" value="Rad21_Rec8_N"/>
    <property type="match status" value="1"/>
</dbReference>
<evidence type="ECO:0000313" key="10">
    <source>
        <dbReference type="EMBL" id="CAA3003535.1"/>
    </source>
</evidence>
<keyword evidence="3" id="KW-0498">Mitosis</keyword>
<gene>
    <name evidence="10" type="ORF">OLEA9_A092356</name>
</gene>
<feature type="domain" description="Rad21/Rec8-like protein N-terminal" evidence="9">
    <location>
        <begin position="1"/>
        <end position="101"/>
    </location>
</feature>
<feature type="region of interest" description="Disordered" evidence="7">
    <location>
        <begin position="199"/>
        <end position="218"/>
    </location>
</feature>
<dbReference type="GO" id="GO:0005634">
    <property type="term" value="C:nucleus"/>
    <property type="evidence" value="ECO:0007669"/>
    <property type="project" value="UniProtKB-SubCell"/>
</dbReference>
<dbReference type="InterPro" id="IPR006909">
    <property type="entry name" value="Rad21/Rec8_C_eu"/>
</dbReference>
<comment type="caution">
    <text evidence="10">The sequence shown here is derived from an EMBL/GenBank/DDBJ whole genome shotgun (WGS) entry which is preliminary data.</text>
</comment>
<dbReference type="GO" id="GO:0003682">
    <property type="term" value="F:chromatin binding"/>
    <property type="evidence" value="ECO:0007669"/>
    <property type="project" value="TreeGrafter"/>
</dbReference>
<evidence type="ECO:0000256" key="6">
    <source>
        <dbReference type="ARBA" id="ARBA00064543"/>
    </source>
</evidence>
<evidence type="ECO:0000256" key="7">
    <source>
        <dbReference type="SAM" id="MobiDB-lite"/>
    </source>
</evidence>
<evidence type="ECO:0000313" key="11">
    <source>
        <dbReference type="Proteomes" id="UP000594638"/>
    </source>
</evidence>
<protein>
    <submittedName>
        <fullName evidence="10">Sister chromatid cohesion 1 3</fullName>
    </submittedName>
</protein>
<comment type="subunit">
    <text evidence="6">Component of the cohesin complex.</text>
</comment>
<sequence length="624" mass="69869">MFYSHTFLARKGPLGTVWCAAHLQHKLKKSHYISTNILSTVDRIMYPEVPIALRMSGHLLLGVARIYSKQVDYLYEDCHVVQITINKAFTSVNVNLPEDANHAPFHSVTLPEKFELDALDLDNYSWCEYDHLNSYDDITLTEQIPTGKDPYIIIAFDGDSPRDTVGAVQIEEDVQEDTIPVFEDQSPRKHQLVDEGIAEEINPPDLPSPEFQRDANHGSDFNYNPILSDWVDADLEIVNQISKDIETHTPHTEKPEEPSKSQKHQASHSYNHSESNMPFVHPSPEEEIRATPPVAQPKVRKRKRKQPFDKATVLSNGYMRTSLNDTSDIRHLKNYSCSSLEIWKLNNKIRKDGALFEPLITGVCAELRNSFREEFISTKPHLVALQEAHEGAEVDPSPSSRHDLGVEVGCFCNIEYNSTEIIMPSIPTPTTPSRRNDFTVDNANFEFQSDRAETIEEAGTIPKSDMGASTGTFYSDMETPKTFDGEHSALSDIPELATSAGELGFLEQDDNSPAGSPGTPKVGFLSKNQGTPEEHTLSSRTRALAQYLKKQASLTPVPGNSEGSSGDLSLLKILEGKPRKICARMFSETLVLKNYGLVDVHQEKPYDDINLKVTPKLFKEQFSG</sequence>
<proteinExistence type="inferred from homology"/>
<reference evidence="10 11" key="1">
    <citation type="submission" date="2019-12" db="EMBL/GenBank/DDBJ databases">
        <authorList>
            <person name="Alioto T."/>
            <person name="Alioto T."/>
            <person name="Gomez Garrido J."/>
        </authorList>
    </citation>
    <scope>NUCLEOTIDE SEQUENCE [LARGE SCALE GENOMIC DNA]</scope>
</reference>
<comment type="subcellular location">
    <subcellularLocation>
        <location evidence="1">Nucleus</location>
    </subcellularLocation>
</comment>
<dbReference type="PANTHER" id="PTHR12585:SF55">
    <property type="entry name" value="SISTER CHROMATID COHESION 1 PROTEIN 3"/>
    <property type="match status" value="1"/>
</dbReference>
<dbReference type="InterPro" id="IPR036390">
    <property type="entry name" value="WH_DNA-bd_sf"/>
</dbReference>
<dbReference type="Pfam" id="PF04824">
    <property type="entry name" value="Rad21_Rec8"/>
    <property type="match status" value="1"/>
</dbReference>
<comment type="similarity">
    <text evidence="2">Belongs to the rad21 family.</text>
</comment>
<dbReference type="InterPro" id="IPR006910">
    <property type="entry name" value="Rad21_Rec8_N"/>
</dbReference>
<dbReference type="Gene3D" id="1.10.10.580">
    <property type="entry name" value="Structural maintenance of chromosome 1. Chain E"/>
    <property type="match status" value="1"/>
</dbReference>
<dbReference type="GO" id="GO:0007059">
    <property type="term" value="P:chromosome segregation"/>
    <property type="evidence" value="ECO:0007669"/>
    <property type="project" value="UniProtKB-KW"/>
</dbReference>
<dbReference type="Gramene" id="OE9A092356T2">
    <property type="protein sequence ID" value="OE9A092356C2"/>
    <property type="gene ID" value="OE9A092356"/>
</dbReference>
<evidence type="ECO:0000259" key="8">
    <source>
        <dbReference type="Pfam" id="PF04824"/>
    </source>
</evidence>
<evidence type="ECO:0000259" key="9">
    <source>
        <dbReference type="Pfam" id="PF04825"/>
    </source>
</evidence>
<dbReference type="SUPFAM" id="SSF46785">
    <property type="entry name" value="Winged helix' DNA-binding domain"/>
    <property type="match status" value="1"/>
</dbReference>
<dbReference type="InterPro" id="IPR039781">
    <property type="entry name" value="Rad21/Rec8-like"/>
</dbReference>